<evidence type="ECO:0000313" key="2">
    <source>
        <dbReference type="EMBL" id="MFC1416374.1"/>
    </source>
</evidence>
<feature type="transmembrane region" description="Helical" evidence="1">
    <location>
        <begin position="56"/>
        <end position="75"/>
    </location>
</feature>
<sequence>MRPEADRSWLWFGAWAVVGASWALALLGALTIGIFVAPVALLLTALLLLGLRRGSAAGLPGLLSGPSLLLLYVGWLNRGGPGPVCRGTDATEVCTSSGGVQSCSGTVSASSGSGGGSCTDAWDPVPFLVAGSVLLAAGVVLFLLLRRQARRDRTRRSPAGGPAGLRFSA</sequence>
<comment type="caution">
    <text evidence="2">The sequence shown here is derived from an EMBL/GenBank/DDBJ whole genome shotgun (WGS) entry which is preliminary data.</text>
</comment>
<evidence type="ECO:0008006" key="4">
    <source>
        <dbReference type="Google" id="ProtNLM"/>
    </source>
</evidence>
<feature type="transmembrane region" description="Helical" evidence="1">
    <location>
        <begin position="20"/>
        <end position="49"/>
    </location>
</feature>
<keyword evidence="1" id="KW-0472">Membrane</keyword>
<proteinExistence type="predicted"/>
<dbReference type="RefSeq" id="WP_380533561.1">
    <property type="nucleotide sequence ID" value="NZ_JBHFAB010000004.1"/>
</dbReference>
<gene>
    <name evidence="2" type="ORF">ACEZDE_06915</name>
</gene>
<dbReference type="EMBL" id="JBHFAB010000004">
    <property type="protein sequence ID" value="MFC1416374.1"/>
    <property type="molecule type" value="Genomic_DNA"/>
</dbReference>
<keyword evidence="1" id="KW-1133">Transmembrane helix</keyword>
<keyword evidence="1" id="KW-0812">Transmembrane</keyword>
<dbReference type="Proteomes" id="UP001592531">
    <property type="component" value="Unassembled WGS sequence"/>
</dbReference>
<keyword evidence="3" id="KW-1185">Reference proteome</keyword>
<evidence type="ECO:0000256" key="1">
    <source>
        <dbReference type="SAM" id="Phobius"/>
    </source>
</evidence>
<protein>
    <recommendedName>
        <fullName evidence="4">LPXTG cell wall anchor domain-containing protein</fullName>
    </recommendedName>
</protein>
<name>A0ABV6VRJ1_9ACTN</name>
<organism evidence="2 3">
    <name type="scientific">Streptacidiphilus cavernicola</name>
    <dbReference type="NCBI Taxonomy" id="3342716"/>
    <lineage>
        <taxon>Bacteria</taxon>
        <taxon>Bacillati</taxon>
        <taxon>Actinomycetota</taxon>
        <taxon>Actinomycetes</taxon>
        <taxon>Kitasatosporales</taxon>
        <taxon>Streptomycetaceae</taxon>
        <taxon>Streptacidiphilus</taxon>
    </lineage>
</organism>
<evidence type="ECO:0000313" key="3">
    <source>
        <dbReference type="Proteomes" id="UP001592531"/>
    </source>
</evidence>
<feature type="transmembrane region" description="Helical" evidence="1">
    <location>
        <begin position="125"/>
        <end position="145"/>
    </location>
</feature>
<reference evidence="2 3" key="1">
    <citation type="submission" date="2024-09" db="EMBL/GenBank/DDBJ databases">
        <authorList>
            <person name="Lee S.D."/>
        </authorList>
    </citation>
    <scope>NUCLEOTIDE SEQUENCE [LARGE SCALE GENOMIC DNA]</scope>
    <source>
        <strain evidence="2 3">N8-3</strain>
    </source>
</reference>
<accession>A0ABV6VRJ1</accession>